<feature type="repeat" description="WD" evidence="6">
    <location>
        <begin position="89"/>
        <end position="124"/>
    </location>
</feature>
<dbReference type="AlphaFoldDB" id="A0A4S2N3W8"/>
<keyword evidence="9" id="KW-1185">Reference proteome</keyword>
<evidence type="ECO:0000256" key="4">
    <source>
        <dbReference type="ARBA" id="ARBA00023015"/>
    </source>
</evidence>
<dbReference type="PROSITE" id="PS50082">
    <property type="entry name" value="WD_REPEATS_2"/>
    <property type="match status" value="2"/>
</dbReference>
<dbReference type="Pfam" id="PF00400">
    <property type="entry name" value="WD40"/>
    <property type="match status" value="2"/>
</dbReference>
<feature type="non-terminal residue" evidence="8">
    <location>
        <position position="1"/>
    </location>
</feature>
<sequence>TYYTSTFYPYTKPGIEPVFAVVGGPDVIIGRKSKNGGIEVIQHFKEDENLCTACWTREKRMGDPLLIIGGVRGVLKVLNVREGKLQRVLSGHGNEIMCVRTHPQDQDIIVSTGMDATVRFWTLDPKYEKQPCVLILAAEGARDTILTMGFHDTGRYLLTGGVDRTINMWVIPGMDELVPPQPTDKIRTLIYPHFSTSMVHRDYVDCVAFYGDYIFSRAAAEEYIVMWAIENFSSEAPPPKPDEAPPVNGWKDTRSAFGGTFRRLLQFSAPDTSPFYMHFGLWNPENEHPLLVMGNTRGKTYIWDLRMIETFGTGPSSDDEDDSSSESPPLPPGAHQDVIDERLDILIQPHKILETSKIRTPVRSFAFSPDSKYIVQVGEACVISLLNRR</sequence>
<dbReference type="EMBL" id="ML220113">
    <property type="protein sequence ID" value="TGZ83900.1"/>
    <property type="molecule type" value="Genomic_DNA"/>
</dbReference>
<accession>A0A4S2N3W8</accession>
<evidence type="ECO:0000313" key="8">
    <source>
        <dbReference type="EMBL" id="TGZ83900.1"/>
    </source>
</evidence>
<dbReference type="SUPFAM" id="SSF50978">
    <property type="entry name" value="WD40 repeat-like"/>
    <property type="match status" value="1"/>
</dbReference>
<evidence type="ECO:0000256" key="6">
    <source>
        <dbReference type="PROSITE-ProRule" id="PRU00221"/>
    </source>
</evidence>
<reference evidence="8 9" key="1">
    <citation type="submission" date="2019-04" db="EMBL/GenBank/DDBJ databases">
        <title>Comparative genomics and transcriptomics to analyze fruiting body development in filamentous ascomycetes.</title>
        <authorList>
            <consortium name="DOE Joint Genome Institute"/>
            <person name="Lutkenhaus R."/>
            <person name="Traeger S."/>
            <person name="Breuer J."/>
            <person name="Kuo A."/>
            <person name="Lipzen A."/>
            <person name="Pangilinan J."/>
            <person name="Dilworth D."/>
            <person name="Sandor L."/>
            <person name="Poggeler S."/>
            <person name="Barry K."/>
            <person name="Grigoriev I.V."/>
            <person name="Nowrousian M."/>
        </authorList>
    </citation>
    <scope>NUCLEOTIDE SEQUENCE [LARGE SCALE GENOMIC DNA]</scope>
    <source>
        <strain evidence="8 9">CBS 389.68</strain>
    </source>
</reference>
<comment type="similarity">
    <text evidence="1">Belongs to the WD repeat ESC family.</text>
</comment>
<dbReference type="InParanoid" id="A0A4S2N3W8"/>
<dbReference type="OrthoDB" id="7318948at2759"/>
<dbReference type="SMART" id="SM00320">
    <property type="entry name" value="WD40"/>
    <property type="match status" value="3"/>
</dbReference>
<name>A0A4S2N3W8_9PEZI</name>
<evidence type="ECO:0000313" key="9">
    <source>
        <dbReference type="Proteomes" id="UP000298138"/>
    </source>
</evidence>
<dbReference type="InterPro" id="IPR036322">
    <property type="entry name" value="WD40_repeat_dom_sf"/>
</dbReference>
<dbReference type="Proteomes" id="UP000298138">
    <property type="component" value="Unassembled WGS sequence"/>
</dbReference>
<dbReference type="STRING" id="341454.A0A4S2N3W8"/>
<evidence type="ECO:0000256" key="5">
    <source>
        <dbReference type="ARBA" id="ARBA00023163"/>
    </source>
</evidence>
<organism evidence="8 9">
    <name type="scientific">Ascodesmis nigricans</name>
    <dbReference type="NCBI Taxonomy" id="341454"/>
    <lineage>
        <taxon>Eukaryota</taxon>
        <taxon>Fungi</taxon>
        <taxon>Dikarya</taxon>
        <taxon>Ascomycota</taxon>
        <taxon>Pezizomycotina</taxon>
        <taxon>Pezizomycetes</taxon>
        <taxon>Pezizales</taxon>
        <taxon>Ascodesmidaceae</taxon>
        <taxon>Ascodesmis</taxon>
    </lineage>
</organism>
<dbReference type="InterPro" id="IPR001680">
    <property type="entry name" value="WD40_rpt"/>
</dbReference>
<dbReference type="PANTHER" id="PTHR10253">
    <property type="entry name" value="POLYCOMB PROTEIN"/>
    <property type="match status" value="1"/>
</dbReference>
<dbReference type="InterPro" id="IPR051243">
    <property type="entry name" value="PcG_WD-repeat"/>
</dbReference>
<keyword evidence="2 6" id="KW-0853">WD repeat</keyword>
<evidence type="ECO:0000256" key="3">
    <source>
        <dbReference type="ARBA" id="ARBA00022737"/>
    </source>
</evidence>
<feature type="region of interest" description="Disordered" evidence="7">
    <location>
        <begin position="313"/>
        <end position="335"/>
    </location>
</feature>
<evidence type="ECO:0000256" key="2">
    <source>
        <dbReference type="ARBA" id="ARBA00022574"/>
    </source>
</evidence>
<dbReference type="InterPro" id="IPR015943">
    <property type="entry name" value="WD40/YVTN_repeat-like_dom_sf"/>
</dbReference>
<keyword evidence="4" id="KW-0805">Transcription regulation</keyword>
<gene>
    <name evidence="8" type="ORF">EX30DRAFT_302481</name>
</gene>
<dbReference type="PROSITE" id="PS50294">
    <property type="entry name" value="WD_REPEATS_REGION"/>
    <property type="match status" value="2"/>
</dbReference>
<feature type="repeat" description="WD" evidence="6">
    <location>
        <begin position="138"/>
        <end position="169"/>
    </location>
</feature>
<keyword evidence="3" id="KW-0677">Repeat</keyword>
<proteinExistence type="inferred from homology"/>
<protein>
    <submittedName>
        <fullName evidence="8">WD40 repeat-like protein</fullName>
    </submittedName>
</protein>
<evidence type="ECO:0000256" key="7">
    <source>
        <dbReference type="SAM" id="MobiDB-lite"/>
    </source>
</evidence>
<keyword evidence="5" id="KW-0804">Transcription</keyword>
<dbReference type="Gene3D" id="2.130.10.10">
    <property type="entry name" value="YVTN repeat-like/Quinoprotein amine dehydrogenase"/>
    <property type="match status" value="1"/>
</dbReference>
<evidence type="ECO:0000256" key="1">
    <source>
        <dbReference type="ARBA" id="ARBA00008075"/>
    </source>
</evidence>